<feature type="transmembrane region" description="Helical" evidence="1">
    <location>
        <begin position="12"/>
        <end position="34"/>
    </location>
</feature>
<keyword evidence="1" id="KW-0812">Transmembrane</keyword>
<evidence type="ECO:0000256" key="1">
    <source>
        <dbReference type="SAM" id="Phobius"/>
    </source>
</evidence>
<dbReference type="SUPFAM" id="SSF53955">
    <property type="entry name" value="Lysozyme-like"/>
    <property type="match status" value="1"/>
</dbReference>
<comment type="caution">
    <text evidence="3">The sequence shown here is derived from an EMBL/GenBank/DDBJ whole genome shotgun (WGS) entry which is preliminary data.</text>
</comment>
<dbReference type="AlphaFoldDB" id="A0A6I2UKL0"/>
<keyword evidence="4" id="KW-1185">Reference proteome</keyword>
<sequence length="198" mass="21386">MNRLQEIKQSIYDTVSAIIFWMVLIFSIAFGIAMQDAEAAEVSDVIAGDISCYNSNSTQIYWITDAICYASSLYQVDPLLVTAVMETESHFSFGTFYTTSSAGAIGLMQLMPGTAAAIGVDPYDPLGNIVGGTAYLRNMLDDFSGYGEYAVTNAVAAYNAGPAAVTAYGGCPPYSETQNYVIRVSDAYNRLLTSYYSQ</sequence>
<organism evidence="3 4">
    <name type="scientific">Anaerovibrio slackiae</name>
    <dbReference type="NCBI Taxonomy" id="2652309"/>
    <lineage>
        <taxon>Bacteria</taxon>
        <taxon>Bacillati</taxon>
        <taxon>Bacillota</taxon>
        <taxon>Negativicutes</taxon>
        <taxon>Selenomonadales</taxon>
        <taxon>Selenomonadaceae</taxon>
        <taxon>Anaerovibrio</taxon>
    </lineage>
</organism>
<proteinExistence type="predicted"/>
<dbReference type="PANTHER" id="PTHR37423:SF2">
    <property type="entry name" value="MEMBRANE-BOUND LYTIC MUREIN TRANSGLYCOSYLASE C"/>
    <property type="match status" value="1"/>
</dbReference>
<dbReference type="InterPro" id="IPR008258">
    <property type="entry name" value="Transglycosylase_SLT_dom_1"/>
</dbReference>
<gene>
    <name evidence="3" type="ORF">FYJ84_09690</name>
</gene>
<name>A0A6I2UKL0_9FIRM</name>
<keyword evidence="1" id="KW-0472">Membrane</keyword>
<evidence type="ECO:0000313" key="4">
    <source>
        <dbReference type="Proteomes" id="UP000433181"/>
    </source>
</evidence>
<keyword evidence="1" id="KW-1133">Transmembrane helix</keyword>
<accession>A0A6I2UKL0</accession>
<dbReference type="Proteomes" id="UP000433181">
    <property type="component" value="Unassembled WGS sequence"/>
</dbReference>
<evidence type="ECO:0000259" key="2">
    <source>
        <dbReference type="Pfam" id="PF01464"/>
    </source>
</evidence>
<dbReference type="Gene3D" id="1.10.530.10">
    <property type="match status" value="1"/>
</dbReference>
<dbReference type="InterPro" id="IPR023346">
    <property type="entry name" value="Lysozyme-like_dom_sf"/>
</dbReference>
<dbReference type="CDD" id="cd00254">
    <property type="entry name" value="LT-like"/>
    <property type="match status" value="1"/>
</dbReference>
<evidence type="ECO:0000313" key="3">
    <source>
        <dbReference type="EMBL" id="MSU09256.1"/>
    </source>
</evidence>
<protein>
    <submittedName>
        <fullName evidence="3">Lytic transglycosylase domain-containing protein</fullName>
    </submittedName>
</protein>
<dbReference type="Pfam" id="PF01464">
    <property type="entry name" value="SLT"/>
    <property type="match status" value="1"/>
</dbReference>
<reference evidence="3 4" key="1">
    <citation type="submission" date="2019-08" db="EMBL/GenBank/DDBJ databases">
        <title>In-depth cultivation of the pig gut microbiome towards novel bacterial diversity and tailored functional studies.</title>
        <authorList>
            <person name="Wylensek D."/>
            <person name="Hitch T.C.A."/>
            <person name="Clavel T."/>
        </authorList>
    </citation>
    <scope>NUCLEOTIDE SEQUENCE [LARGE SCALE GENOMIC DNA]</scope>
    <source>
        <strain evidence="3 4">WCA-693-APC-5D-A</strain>
    </source>
</reference>
<dbReference type="EMBL" id="VUNR01000019">
    <property type="protein sequence ID" value="MSU09256.1"/>
    <property type="molecule type" value="Genomic_DNA"/>
</dbReference>
<dbReference type="PANTHER" id="PTHR37423">
    <property type="entry name" value="SOLUBLE LYTIC MUREIN TRANSGLYCOSYLASE-RELATED"/>
    <property type="match status" value="1"/>
</dbReference>
<feature type="domain" description="Transglycosylase SLT" evidence="2">
    <location>
        <begin position="69"/>
        <end position="169"/>
    </location>
</feature>